<accession>A0A6N3BWL1</accession>
<dbReference type="Pfam" id="PF03123">
    <property type="entry name" value="CAT_RBD"/>
    <property type="match status" value="1"/>
</dbReference>
<dbReference type="InterPro" id="IPR036634">
    <property type="entry name" value="PRD_sf"/>
</dbReference>
<evidence type="ECO:0000256" key="1">
    <source>
        <dbReference type="ARBA" id="ARBA00022737"/>
    </source>
</evidence>
<gene>
    <name evidence="3" type="primary">licT_2</name>
    <name evidence="3" type="ORF">IBLFYP30_01716</name>
</gene>
<dbReference type="SMART" id="SM01061">
    <property type="entry name" value="CAT_RBD"/>
    <property type="match status" value="1"/>
</dbReference>
<dbReference type="PANTHER" id="PTHR30185:SF15">
    <property type="entry name" value="CRYPTIC BETA-GLUCOSIDE BGL OPERON ANTITERMINATOR"/>
    <property type="match status" value="1"/>
</dbReference>
<dbReference type="GO" id="GO:0003723">
    <property type="term" value="F:RNA binding"/>
    <property type="evidence" value="ECO:0007669"/>
    <property type="project" value="InterPro"/>
</dbReference>
<name>A0A6N3BWL1_9FIRM</name>
<reference evidence="3" key="1">
    <citation type="submission" date="2019-11" db="EMBL/GenBank/DDBJ databases">
        <authorList>
            <person name="Feng L."/>
        </authorList>
    </citation>
    <scope>NUCLEOTIDE SEQUENCE</scope>
    <source>
        <strain evidence="3">IbartlettiiLFYP30</strain>
    </source>
</reference>
<dbReference type="InterPro" id="IPR011608">
    <property type="entry name" value="PRD"/>
</dbReference>
<sequence>MSFFMQSINNCGGCNMEILRVYNNNVAAVLQNGDEMIVSVRGICFQKKKGDVIDETKIEKYFTLKDKFVISRVEELLQNISTEYLDIADEIVKMIKENSDLELSENIYITLIDHISLFMEREKKNISFENPLLMDIKHIYRKQYDVAKKARTIIENHFDIRVSDDEVGFLTLHIVNASMNESFNITMRAPKLIQVILEIIRVHFDITFDEKSIRYERFLRHLQFFVRRVLDESLIQEEDTFLYNMSKNAYQEAIDCVNKIALFIELNYKKKVTKAEMGYLAYHIVNIVKELKPEEYFNIK</sequence>
<dbReference type="GO" id="GO:0006355">
    <property type="term" value="P:regulation of DNA-templated transcription"/>
    <property type="evidence" value="ECO:0007669"/>
    <property type="project" value="InterPro"/>
</dbReference>
<keyword evidence="1" id="KW-0677">Repeat</keyword>
<dbReference type="InterPro" id="IPR004341">
    <property type="entry name" value="CAT_RNA-bd_dom"/>
</dbReference>
<feature type="domain" description="PRD" evidence="2">
    <location>
        <begin position="185"/>
        <end position="294"/>
    </location>
</feature>
<dbReference type="SUPFAM" id="SSF63520">
    <property type="entry name" value="PTS-regulatory domain, PRD"/>
    <property type="match status" value="2"/>
</dbReference>
<dbReference type="InterPro" id="IPR036650">
    <property type="entry name" value="CAT_RNA-bd_dom_sf"/>
</dbReference>
<proteinExistence type="predicted"/>
<evidence type="ECO:0000259" key="2">
    <source>
        <dbReference type="PROSITE" id="PS51372"/>
    </source>
</evidence>
<dbReference type="SUPFAM" id="SSF50151">
    <property type="entry name" value="SacY-like RNA-binding domain"/>
    <property type="match status" value="1"/>
</dbReference>
<dbReference type="AlphaFoldDB" id="A0A6N3BWL1"/>
<dbReference type="InterPro" id="IPR050661">
    <property type="entry name" value="BglG_antiterminators"/>
</dbReference>
<dbReference type="PANTHER" id="PTHR30185">
    <property type="entry name" value="CRYPTIC BETA-GLUCOSIDE BGL OPERON ANTITERMINATOR"/>
    <property type="match status" value="1"/>
</dbReference>
<evidence type="ECO:0000313" key="3">
    <source>
        <dbReference type="EMBL" id="VYU09156.1"/>
    </source>
</evidence>
<dbReference type="Pfam" id="PF00874">
    <property type="entry name" value="PRD"/>
    <property type="match status" value="2"/>
</dbReference>
<dbReference type="Gene3D" id="1.10.1790.10">
    <property type="entry name" value="PRD domain"/>
    <property type="match status" value="2"/>
</dbReference>
<feature type="domain" description="PRD" evidence="2">
    <location>
        <begin position="79"/>
        <end position="184"/>
    </location>
</feature>
<protein>
    <submittedName>
        <fullName evidence="3">Transcription antiterminator LicT</fullName>
    </submittedName>
</protein>
<dbReference type="Gene3D" id="2.30.24.10">
    <property type="entry name" value="CAT RNA-binding domain"/>
    <property type="match status" value="1"/>
</dbReference>
<dbReference type="EMBL" id="CACRUE010000026">
    <property type="protein sequence ID" value="VYU09156.1"/>
    <property type="molecule type" value="Genomic_DNA"/>
</dbReference>
<dbReference type="PROSITE" id="PS51372">
    <property type="entry name" value="PRD_2"/>
    <property type="match status" value="2"/>
</dbReference>
<organism evidence="3">
    <name type="scientific">Intestinibacter bartlettii</name>
    <dbReference type="NCBI Taxonomy" id="261299"/>
    <lineage>
        <taxon>Bacteria</taxon>
        <taxon>Bacillati</taxon>
        <taxon>Bacillota</taxon>
        <taxon>Clostridia</taxon>
        <taxon>Peptostreptococcales</taxon>
        <taxon>Peptostreptococcaceae</taxon>
        <taxon>Intestinibacter</taxon>
    </lineage>
</organism>